<organism evidence="2 3">
    <name type="scientific">Nesidiocoris tenuis</name>
    <dbReference type="NCBI Taxonomy" id="355587"/>
    <lineage>
        <taxon>Eukaryota</taxon>
        <taxon>Metazoa</taxon>
        <taxon>Ecdysozoa</taxon>
        <taxon>Arthropoda</taxon>
        <taxon>Hexapoda</taxon>
        <taxon>Insecta</taxon>
        <taxon>Pterygota</taxon>
        <taxon>Neoptera</taxon>
        <taxon>Paraneoptera</taxon>
        <taxon>Hemiptera</taxon>
        <taxon>Heteroptera</taxon>
        <taxon>Panheteroptera</taxon>
        <taxon>Cimicomorpha</taxon>
        <taxon>Miridae</taxon>
        <taxon>Dicyphina</taxon>
        <taxon>Nesidiocoris</taxon>
    </lineage>
</organism>
<proteinExistence type="predicted"/>
<protein>
    <submittedName>
        <fullName evidence="2">Uncharacterized protein</fullName>
    </submittedName>
</protein>
<accession>A0A6H5G5A9</accession>
<dbReference type="EMBL" id="CADCXU010005372">
    <property type="protein sequence ID" value="CAA9997071.1"/>
    <property type="molecule type" value="Genomic_DNA"/>
</dbReference>
<feature type="region of interest" description="Disordered" evidence="1">
    <location>
        <begin position="106"/>
        <end position="182"/>
    </location>
</feature>
<sequence>MAIYGRNLSGSWSNGYHIGDYLRDWLGRIEICIRNHCSRKRLKNQQNDIGYELSIADTVGTCIIDGKISIYRRNSSKHGLIELQMAKRLPGPKMILTTSLPTKRIDFGRDNEARTSSKRPERSRDPISRLPRVPMATGTRPPKWRQASSHPDVTQTFGCRGISIRKTAKSKRQCSQKRRDNK</sequence>
<feature type="compositionally biased region" description="Polar residues" evidence="1">
    <location>
        <begin position="146"/>
        <end position="157"/>
    </location>
</feature>
<name>A0A6H5G5A9_9HEMI</name>
<feature type="compositionally biased region" description="Basic and acidic residues" evidence="1">
    <location>
        <begin position="106"/>
        <end position="127"/>
    </location>
</feature>
<evidence type="ECO:0000313" key="3">
    <source>
        <dbReference type="Proteomes" id="UP000479000"/>
    </source>
</evidence>
<reference evidence="2 3" key="1">
    <citation type="submission" date="2020-02" db="EMBL/GenBank/DDBJ databases">
        <authorList>
            <person name="Ferguson B K."/>
        </authorList>
    </citation>
    <scope>NUCLEOTIDE SEQUENCE [LARGE SCALE GENOMIC DNA]</scope>
</reference>
<feature type="non-terminal residue" evidence="2">
    <location>
        <position position="182"/>
    </location>
</feature>
<keyword evidence="3" id="KW-1185">Reference proteome</keyword>
<dbReference type="Proteomes" id="UP000479000">
    <property type="component" value="Unassembled WGS sequence"/>
</dbReference>
<gene>
    <name evidence="2" type="ORF">NTEN_LOCUS3418</name>
</gene>
<feature type="compositionally biased region" description="Basic residues" evidence="1">
    <location>
        <begin position="166"/>
        <end position="182"/>
    </location>
</feature>
<dbReference type="AlphaFoldDB" id="A0A6H5G5A9"/>
<evidence type="ECO:0000256" key="1">
    <source>
        <dbReference type="SAM" id="MobiDB-lite"/>
    </source>
</evidence>
<evidence type="ECO:0000313" key="2">
    <source>
        <dbReference type="EMBL" id="CAA9997071.1"/>
    </source>
</evidence>